<gene>
    <name evidence="1" type="ORF">V6624_14010</name>
</gene>
<accession>A0ABZ2Q1I2</accession>
<reference evidence="1 2" key="1">
    <citation type="submission" date="2024-02" db="EMBL/GenBank/DDBJ databases">
        <title>complete genome of Flavobacterium ginsenosidimutans Str. YTB16.</title>
        <authorList>
            <person name="Wang Q."/>
        </authorList>
    </citation>
    <scope>NUCLEOTIDE SEQUENCE [LARGE SCALE GENOMIC DNA]</scope>
    <source>
        <strain evidence="1 2">YTB16</strain>
    </source>
</reference>
<dbReference type="EMBL" id="CP147988">
    <property type="protein sequence ID" value="WXK48139.1"/>
    <property type="molecule type" value="Genomic_DNA"/>
</dbReference>
<sequence>MIREMSYTKLNKEIEKYYKQNNMSFYYNALTTTKEEQELHLKRYDEIRDVVVKKWIAEKKYKELISCAHGGWFSYEEFTKPLEEYFIKENLVSCLKFLCEREIRFKIESTISSLKDLEEDNPKITKDIIINYNKDLYCDVSKYHSFESSIKYRRKSLDLLDKYIFNLKKTKEKEYLKTIENIREKVYNVSIKKTDLKDIKNKI</sequence>
<evidence type="ECO:0000313" key="1">
    <source>
        <dbReference type="EMBL" id="WXK48139.1"/>
    </source>
</evidence>
<dbReference type="Proteomes" id="UP001447857">
    <property type="component" value="Chromosome"/>
</dbReference>
<protein>
    <submittedName>
        <fullName evidence="1">Uncharacterized protein</fullName>
    </submittedName>
</protein>
<name>A0ABZ2Q1I2_9FLAO</name>
<organism evidence="1 2">
    <name type="scientific">Flavobacterium ginsenosidimutans</name>
    <dbReference type="NCBI Taxonomy" id="687844"/>
    <lineage>
        <taxon>Bacteria</taxon>
        <taxon>Pseudomonadati</taxon>
        <taxon>Bacteroidota</taxon>
        <taxon>Flavobacteriia</taxon>
        <taxon>Flavobacteriales</taxon>
        <taxon>Flavobacteriaceae</taxon>
        <taxon>Flavobacterium</taxon>
    </lineage>
</organism>
<keyword evidence="2" id="KW-1185">Reference proteome</keyword>
<evidence type="ECO:0000313" key="2">
    <source>
        <dbReference type="Proteomes" id="UP001447857"/>
    </source>
</evidence>
<proteinExistence type="predicted"/>
<dbReference type="RefSeq" id="WP_338839001.1">
    <property type="nucleotide sequence ID" value="NZ_CP147988.1"/>
</dbReference>